<protein>
    <submittedName>
        <fullName evidence="4">TetR/AcrR family transcriptional regulator</fullName>
    </submittedName>
</protein>
<dbReference type="RefSeq" id="WP_368381595.1">
    <property type="nucleotide sequence ID" value="NZ_JBFRYA010000008.1"/>
</dbReference>
<dbReference type="Proteomes" id="UP001557485">
    <property type="component" value="Unassembled WGS sequence"/>
</dbReference>
<keyword evidence="1 2" id="KW-0238">DNA-binding</keyword>
<proteinExistence type="predicted"/>
<accession>A0ABV3U8M4</accession>
<sequence>MTDEFQLIRPNEAMRRKPIQDRSKKVVAAIVDAAHKILLENGREALSTTSLEVVSGVPKSSIYQYFPNLDAIVFEVYRVVMRAQHLKGYREFPSDQVHTVQSFIHWLLDWSIEIHRKVLEIDKNLLLGHKGFWDAWQELNDNLAPEGSAEEFIYDKLKSCSDFKSGKNDLLRVHALGRAAQFMVYALITDNIEFIDDPEFRLTLVKMCCAIFSEEK</sequence>
<feature type="domain" description="HTH tetR-type" evidence="3">
    <location>
        <begin position="24"/>
        <end position="84"/>
    </location>
</feature>
<dbReference type="InterPro" id="IPR009057">
    <property type="entry name" value="Homeodomain-like_sf"/>
</dbReference>
<evidence type="ECO:0000259" key="3">
    <source>
        <dbReference type="PROSITE" id="PS50977"/>
    </source>
</evidence>
<evidence type="ECO:0000256" key="2">
    <source>
        <dbReference type="PROSITE-ProRule" id="PRU00335"/>
    </source>
</evidence>
<reference evidence="4 5" key="1">
    <citation type="journal article" date="2011" name="Int. J. Syst. Evol. Microbiol.">
        <title>Zhongshania antarctica gen. nov., sp. nov. and Zhongshania guokunii sp. nov., gammaproteobacteria respectively isolated from coastal attached (fast) ice and surface seawater of the Antarctic.</title>
        <authorList>
            <person name="Li H.J."/>
            <person name="Zhang X.Y."/>
            <person name="Chen C.X."/>
            <person name="Zhang Y.J."/>
            <person name="Gao Z.M."/>
            <person name="Yu Y."/>
            <person name="Chen X.L."/>
            <person name="Chen B."/>
            <person name="Zhang Y.Z."/>
        </authorList>
    </citation>
    <scope>NUCLEOTIDE SEQUENCE [LARGE SCALE GENOMIC DNA]</scope>
    <source>
        <strain evidence="4 5">ZS6-22T</strain>
    </source>
</reference>
<dbReference type="PROSITE" id="PS50977">
    <property type="entry name" value="HTH_TETR_2"/>
    <property type="match status" value="1"/>
</dbReference>
<evidence type="ECO:0000313" key="4">
    <source>
        <dbReference type="EMBL" id="MEX1669324.1"/>
    </source>
</evidence>
<gene>
    <name evidence="4" type="ORF">AB4876_10410</name>
</gene>
<dbReference type="InterPro" id="IPR001647">
    <property type="entry name" value="HTH_TetR"/>
</dbReference>
<name>A0ABV3U8M4_9GAMM</name>
<dbReference type="Pfam" id="PF00440">
    <property type="entry name" value="TetR_N"/>
    <property type="match status" value="1"/>
</dbReference>
<evidence type="ECO:0000256" key="1">
    <source>
        <dbReference type="ARBA" id="ARBA00023125"/>
    </source>
</evidence>
<dbReference type="Gene3D" id="1.10.357.10">
    <property type="entry name" value="Tetracycline Repressor, domain 2"/>
    <property type="match status" value="1"/>
</dbReference>
<keyword evidence="5" id="KW-1185">Reference proteome</keyword>
<feature type="DNA-binding region" description="H-T-H motif" evidence="2">
    <location>
        <begin position="47"/>
        <end position="66"/>
    </location>
</feature>
<dbReference type="EMBL" id="JBFRYA010000008">
    <property type="protein sequence ID" value="MEX1669324.1"/>
    <property type="molecule type" value="Genomic_DNA"/>
</dbReference>
<dbReference type="SUPFAM" id="SSF46689">
    <property type="entry name" value="Homeodomain-like"/>
    <property type="match status" value="1"/>
</dbReference>
<evidence type="ECO:0000313" key="5">
    <source>
        <dbReference type="Proteomes" id="UP001557485"/>
    </source>
</evidence>
<comment type="caution">
    <text evidence="4">The sequence shown here is derived from an EMBL/GenBank/DDBJ whole genome shotgun (WGS) entry which is preliminary data.</text>
</comment>
<organism evidence="4 5">
    <name type="scientific">Zhongshania guokunii</name>
    <dbReference type="NCBI Taxonomy" id="641783"/>
    <lineage>
        <taxon>Bacteria</taxon>
        <taxon>Pseudomonadati</taxon>
        <taxon>Pseudomonadota</taxon>
        <taxon>Gammaproteobacteria</taxon>
        <taxon>Cellvibrionales</taxon>
        <taxon>Spongiibacteraceae</taxon>
        <taxon>Zhongshania</taxon>
    </lineage>
</organism>